<dbReference type="InterPro" id="IPR031657">
    <property type="entry name" value="REPA_OB_2"/>
</dbReference>
<keyword evidence="3" id="KW-1185">Reference proteome</keyword>
<proteinExistence type="predicted"/>
<sequence>MGDLLFIDDIKPGMKSWTAIVTVQEKLNVGSAPSTPTKWQKFIFVDSNGSKVQGVLFDYAIQKMGPKLKLYKKYRISNAEVRAAAERFQLDGLKLQWIISTKTVVEEIDEADSSVLPFHFDFTAYKDLPPYVDMKYETVDVIGIVIHASAIIPIHKDSRELLVQKFWLVNEEMNPILLSLWNEFTENQGKSITDLKDKHPVLICRRLNVVMYNGIALSTRNDSVILVNPPVREANQLKHWAARNEKSFAGLLQDNMHAKQSPQLFHESHQKIISIIDVVPTQKVSWVKA</sequence>
<evidence type="ECO:0000313" key="3">
    <source>
        <dbReference type="Proteomes" id="UP001652660"/>
    </source>
</evidence>
<dbReference type="Pfam" id="PF16900">
    <property type="entry name" value="REPA_OB_2"/>
    <property type="match status" value="1"/>
</dbReference>
<reference evidence="4" key="1">
    <citation type="submission" date="2025-08" db="UniProtKB">
        <authorList>
            <consortium name="RefSeq"/>
        </authorList>
    </citation>
    <scope>IDENTIFICATION</scope>
    <source>
        <tissue evidence="4">Leaves</tissue>
    </source>
</reference>
<evidence type="ECO:0000256" key="1">
    <source>
        <dbReference type="ARBA" id="ARBA00023125"/>
    </source>
</evidence>
<dbReference type="InterPro" id="IPR012340">
    <property type="entry name" value="NA-bd_OB-fold"/>
</dbReference>
<dbReference type="PANTHER" id="PTHR47165:SF4">
    <property type="entry name" value="OS03G0429900 PROTEIN"/>
    <property type="match status" value="1"/>
</dbReference>
<accession>A0ABM4V3Q0</accession>
<dbReference type="SUPFAM" id="SSF50249">
    <property type="entry name" value="Nucleic acid-binding proteins"/>
    <property type="match status" value="2"/>
</dbReference>
<keyword evidence="1" id="KW-0238">DNA-binding</keyword>
<dbReference type="GeneID" id="113699937"/>
<dbReference type="Proteomes" id="UP001652660">
    <property type="component" value="Chromosome 7c"/>
</dbReference>
<evidence type="ECO:0000259" key="2">
    <source>
        <dbReference type="Pfam" id="PF16900"/>
    </source>
</evidence>
<gene>
    <name evidence="4" type="primary">LOC113699937</name>
</gene>
<evidence type="ECO:0000313" key="4">
    <source>
        <dbReference type="RefSeq" id="XP_071914148.1"/>
    </source>
</evidence>
<dbReference type="RefSeq" id="XP_071914148.1">
    <property type="nucleotide sequence ID" value="XM_072058047.1"/>
</dbReference>
<dbReference type="Gene3D" id="2.40.50.140">
    <property type="entry name" value="Nucleic acid-binding proteins"/>
    <property type="match status" value="2"/>
</dbReference>
<protein>
    <submittedName>
        <fullName evidence="4">Replication protein A 70 kDa DNA-binding subunit B-like</fullName>
    </submittedName>
</protein>
<organism evidence="3 4">
    <name type="scientific">Coffea arabica</name>
    <name type="common">Arabian coffee</name>
    <dbReference type="NCBI Taxonomy" id="13443"/>
    <lineage>
        <taxon>Eukaryota</taxon>
        <taxon>Viridiplantae</taxon>
        <taxon>Streptophyta</taxon>
        <taxon>Embryophyta</taxon>
        <taxon>Tracheophyta</taxon>
        <taxon>Spermatophyta</taxon>
        <taxon>Magnoliopsida</taxon>
        <taxon>eudicotyledons</taxon>
        <taxon>Gunneridae</taxon>
        <taxon>Pentapetalae</taxon>
        <taxon>asterids</taxon>
        <taxon>lamiids</taxon>
        <taxon>Gentianales</taxon>
        <taxon>Rubiaceae</taxon>
        <taxon>Ixoroideae</taxon>
        <taxon>Gardenieae complex</taxon>
        <taxon>Bertiereae - Coffeeae clade</taxon>
        <taxon>Coffeeae</taxon>
        <taxon>Coffea</taxon>
    </lineage>
</organism>
<name>A0ABM4V3Q0_COFAR</name>
<dbReference type="PANTHER" id="PTHR47165">
    <property type="entry name" value="OS03G0429900 PROTEIN"/>
    <property type="match status" value="1"/>
</dbReference>
<feature type="domain" description="Replication protein A OB" evidence="2">
    <location>
        <begin position="137"/>
        <end position="228"/>
    </location>
</feature>